<evidence type="ECO:0000313" key="1">
    <source>
        <dbReference type="EMBL" id="KAJ1644762.1"/>
    </source>
</evidence>
<proteinExistence type="predicted"/>
<dbReference type="Proteomes" id="UP001145021">
    <property type="component" value="Unassembled WGS sequence"/>
</dbReference>
<dbReference type="AlphaFoldDB" id="A0A9W8CJV8"/>
<evidence type="ECO:0000313" key="2">
    <source>
        <dbReference type="Proteomes" id="UP001145021"/>
    </source>
</evidence>
<gene>
    <name evidence="1" type="ORF">LPJ64_003592</name>
</gene>
<dbReference type="EMBL" id="JANBOH010000144">
    <property type="protein sequence ID" value="KAJ1644762.1"/>
    <property type="molecule type" value="Genomic_DNA"/>
</dbReference>
<protein>
    <submittedName>
        <fullName evidence="1">Uncharacterized protein</fullName>
    </submittedName>
</protein>
<organism evidence="1 2">
    <name type="scientific">Coemansia asiatica</name>
    <dbReference type="NCBI Taxonomy" id="1052880"/>
    <lineage>
        <taxon>Eukaryota</taxon>
        <taxon>Fungi</taxon>
        <taxon>Fungi incertae sedis</taxon>
        <taxon>Zoopagomycota</taxon>
        <taxon>Kickxellomycotina</taxon>
        <taxon>Kickxellomycetes</taxon>
        <taxon>Kickxellales</taxon>
        <taxon>Kickxellaceae</taxon>
        <taxon>Coemansia</taxon>
    </lineage>
</organism>
<sequence length="135" mass="15954">MITVYNNSDFRVKVILKFNNRADLRPGQQKSFTLLERDRPNALFLSKHGIAVTQMFLPGTVHVLKERVVRCTRENTPDESEDYLFKDSAKRSEIRKSYPLSEYVLTQIKSLDGHFSLIDDVPWWPQRQEQDYYID</sequence>
<reference evidence="1" key="1">
    <citation type="submission" date="2022-07" db="EMBL/GenBank/DDBJ databases">
        <title>Phylogenomic reconstructions and comparative analyses of Kickxellomycotina fungi.</title>
        <authorList>
            <person name="Reynolds N.K."/>
            <person name="Stajich J.E."/>
            <person name="Barry K."/>
            <person name="Grigoriev I.V."/>
            <person name="Crous P."/>
            <person name="Smith M.E."/>
        </authorList>
    </citation>
    <scope>NUCLEOTIDE SEQUENCE</scope>
    <source>
        <strain evidence="1">NBRC 105413</strain>
    </source>
</reference>
<name>A0A9W8CJV8_9FUNG</name>
<accession>A0A9W8CJV8</accession>
<keyword evidence="2" id="KW-1185">Reference proteome</keyword>
<comment type="caution">
    <text evidence="1">The sequence shown here is derived from an EMBL/GenBank/DDBJ whole genome shotgun (WGS) entry which is preliminary data.</text>
</comment>